<feature type="binding site" evidence="12">
    <location>
        <position position="249"/>
    </location>
    <ligand>
        <name>Ca(2+)</name>
        <dbReference type="ChEBI" id="CHEBI:29108"/>
        <label>2</label>
    </ligand>
</feature>
<keyword evidence="3 15" id="KW-0575">Peroxidase</keyword>
<protein>
    <recommendedName>
        <fullName evidence="15">Peroxidase</fullName>
        <ecNumber evidence="15">1.11.1.7</ecNumber>
    </recommendedName>
</protein>
<keyword evidence="7 15" id="KW-0560">Oxidoreductase</keyword>
<feature type="disulfide bond" evidence="14">
    <location>
        <begin position="39"/>
        <end position="119"/>
    </location>
</feature>
<feature type="disulfide bond" evidence="14">
    <location>
        <begin position="125"/>
        <end position="334"/>
    </location>
</feature>
<keyword evidence="6 12" id="KW-0106">Calcium</keyword>
<comment type="cofactor">
    <cofactor evidence="12 15">
        <name>Ca(2+)</name>
        <dbReference type="ChEBI" id="CHEBI:29108"/>
    </cofactor>
    <text evidence="12 15">Binds 2 calcium ions per subunit.</text>
</comment>
<sequence>MAFPQLFSLALCILMLTSSTTSVSEYPSELTATFYDETCPALQSIVRDVMTQAVQKEARMAASILRLFFHDCFVQGCDASLLLDDAMGFQGEKPTGANLNSVRGFDVIDNIKGQVESTCKGIVSCADILSLAARDAVVLLNGPTWAVLLGRRDSRTASPSGATNNIPSPASTLSQLIAKFQAQGLSITDMTALAGAHTIGQARCTTFKQRLYNASGAGDQDPTMDTTLMAQLKQSCPANGGDNNLSPLDVSTPSTFDNLYFANLQSERGLLFSDQVLFSSNETSTAATAAAIQRLIATWAFDKSAFFCAFTAAMITMGNINPITDSSGEIRINCRLRN</sequence>
<feature type="chain" id="PRO_5035964154" description="Peroxidase" evidence="15">
    <location>
        <begin position="23"/>
        <end position="338"/>
    </location>
</feature>
<evidence type="ECO:0000256" key="2">
    <source>
        <dbReference type="ARBA" id="ARBA00006873"/>
    </source>
</evidence>
<feature type="binding site" evidence="12">
    <location>
        <position position="252"/>
    </location>
    <ligand>
        <name>Ca(2+)</name>
        <dbReference type="ChEBI" id="CHEBI:29108"/>
        <label>2</label>
    </ligand>
</feature>
<evidence type="ECO:0000256" key="7">
    <source>
        <dbReference type="ARBA" id="ARBA00023002"/>
    </source>
</evidence>
<proteinExistence type="inferred from homology"/>
<keyword evidence="5 12" id="KW-0479">Metal-binding</keyword>
<accession>A0A8T2V863</accession>
<dbReference type="EMBL" id="CM035407">
    <property type="protein sequence ID" value="KAH7443268.1"/>
    <property type="molecule type" value="Genomic_DNA"/>
</dbReference>
<keyword evidence="8 12" id="KW-0408">Iron</keyword>
<dbReference type="FunFam" id="1.10.420.10:FF:000001">
    <property type="entry name" value="Peroxidase"/>
    <property type="match status" value="1"/>
</dbReference>
<evidence type="ECO:0000313" key="17">
    <source>
        <dbReference type="EMBL" id="KAH7443268.1"/>
    </source>
</evidence>
<feature type="disulfide bond" evidence="14">
    <location>
        <begin position="204"/>
        <end position="236"/>
    </location>
</feature>
<evidence type="ECO:0000256" key="15">
    <source>
        <dbReference type="RuleBase" id="RU362060"/>
    </source>
</evidence>
<dbReference type="Gene3D" id="1.10.520.10">
    <property type="match status" value="1"/>
</dbReference>
<comment type="function">
    <text evidence="15">Removal of H(2)O(2), oxidation of toxic reductants, biosynthesis and degradation of lignin, suberization, auxin catabolism, response to environmental stresses such as wounding, pathogen attack and oxidative stress.</text>
</comment>
<evidence type="ECO:0000256" key="13">
    <source>
        <dbReference type="PIRSR" id="PIRSR600823-4"/>
    </source>
</evidence>
<evidence type="ECO:0000256" key="4">
    <source>
        <dbReference type="ARBA" id="ARBA00022617"/>
    </source>
</evidence>
<comment type="similarity">
    <text evidence="15">Belongs to the peroxidase family. Classical plant (class III) peroxidase subfamily.</text>
</comment>
<feature type="site" description="Transition state stabilizer" evidence="13">
    <location>
        <position position="66"/>
    </location>
</feature>
<dbReference type="GO" id="GO:0140825">
    <property type="term" value="F:lactoperoxidase activity"/>
    <property type="evidence" value="ECO:0007669"/>
    <property type="project" value="UniProtKB-EC"/>
</dbReference>
<evidence type="ECO:0000256" key="10">
    <source>
        <dbReference type="PIRSR" id="PIRSR600823-1"/>
    </source>
</evidence>
<evidence type="ECO:0000256" key="1">
    <source>
        <dbReference type="ARBA" id="ARBA00000189"/>
    </source>
</evidence>
<dbReference type="EC" id="1.11.1.7" evidence="15"/>
<dbReference type="PRINTS" id="PR00461">
    <property type="entry name" value="PLPEROXIDASE"/>
</dbReference>
<dbReference type="AlphaFoldDB" id="A0A8T2V863"/>
<dbReference type="Pfam" id="PF00141">
    <property type="entry name" value="peroxidase"/>
    <property type="match status" value="1"/>
</dbReference>
<comment type="catalytic activity">
    <reaction evidence="1 15">
        <text>2 a phenolic donor + H2O2 = 2 a phenolic radical donor + 2 H2O</text>
        <dbReference type="Rhea" id="RHEA:56136"/>
        <dbReference type="ChEBI" id="CHEBI:15377"/>
        <dbReference type="ChEBI" id="CHEBI:16240"/>
        <dbReference type="ChEBI" id="CHEBI:139520"/>
        <dbReference type="ChEBI" id="CHEBI:139521"/>
        <dbReference type="EC" id="1.11.1.7"/>
    </reaction>
</comment>
<feature type="binding site" evidence="11">
    <location>
        <position position="167"/>
    </location>
    <ligand>
        <name>substrate</name>
    </ligand>
</feature>
<dbReference type="PANTHER" id="PTHR31388:SF5">
    <property type="entry name" value="PEROXIDASE"/>
    <property type="match status" value="1"/>
</dbReference>
<evidence type="ECO:0000256" key="5">
    <source>
        <dbReference type="ARBA" id="ARBA00022723"/>
    </source>
</evidence>
<dbReference type="InterPro" id="IPR000823">
    <property type="entry name" value="Peroxidase_pln"/>
</dbReference>
<dbReference type="PANTHER" id="PTHR31388">
    <property type="entry name" value="PEROXIDASE 72-RELATED"/>
    <property type="match status" value="1"/>
</dbReference>
<dbReference type="InterPro" id="IPR002016">
    <property type="entry name" value="Haem_peroxidase"/>
</dbReference>
<dbReference type="OrthoDB" id="2113341at2759"/>
<feature type="binding site" evidence="12">
    <location>
        <position position="80"/>
    </location>
    <ligand>
        <name>Ca(2+)</name>
        <dbReference type="ChEBI" id="CHEBI:29108"/>
        <label>1</label>
    </ligand>
</feature>
<feature type="active site" description="Proton acceptor" evidence="10">
    <location>
        <position position="70"/>
    </location>
</feature>
<dbReference type="GO" id="GO:0005576">
    <property type="term" value="C:extracellular region"/>
    <property type="evidence" value="ECO:0007669"/>
    <property type="project" value="UniProtKB-SubCell"/>
</dbReference>
<dbReference type="GO" id="GO:0042744">
    <property type="term" value="P:hydrogen peroxide catabolic process"/>
    <property type="evidence" value="ECO:0007669"/>
    <property type="project" value="UniProtKB-KW"/>
</dbReference>
<evidence type="ECO:0000256" key="9">
    <source>
        <dbReference type="ARBA" id="ARBA00023157"/>
    </source>
</evidence>
<evidence type="ECO:0000256" key="6">
    <source>
        <dbReference type="ARBA" id="ARBA00022837"/>
    </source>
</evidence>
<comment type="caution">
    <text evidence="17">The sequence shown here is derived from an EMBL/GenBank/DDBJ whole genome shotgun (WGS) entry which is preliminary data.</text>
</comment>
<dbReference type="InterPro" id="IPR033905">
    <property type="entry name" value="Secretory_peroxidase"/>
</dbReference>
<name>A0A8T2V863_CERRI</name>
<keyword evidence="18" id="KW-1185">Reference proteome</keyword>
<dbReference type="CDD" id="cd00693">
    <property type="entry name" value="secretory_peroxidase"/>
    <property type="match status" value="1"/>
</dbReference>
<keyword evidence="4 15" id="KW-0349">Heme</keyword>
<keyword evidence="15" id="KW-0964">Secreted</keyword>
<evidence type="ECO:0000256" key="14">
    <source>
        <dbReference type="PIRSR" id="PIRSR600823-5"/>
    </source>
</evidence>
<dbReference type="InterPro" id="IPR019794">
    <property type="entry name" value="Peroxidases_AS"/>
</dbReference>
<evidence type="ECO:0000259" key="16">
    <source>
        <dbReference type="PROSITE" id="PS50873"/>
    </source>
</evidence>
<comment type="similarity">
    <text evidence="2">Belongs to the peroxidase family. Ascorbate peroxidase subfamily.</text>
</comment>
<feature type="disulfide bond" evidence="14">
    <location>
        <begin position="72"/>
        <end position="77"/>
    </location>
</feature>
<dbReference type="GO" id="GO:0046872">
    <property type="term" value="F:metal ion binding"/>
    <property type="evidence" value="ECO:0007669"/>
    <property type="project" value="UniProtKB-UniRule"/>
</dbReference>
<evidence type="ECO:0000256" key="11">
    <source>
        <dbReference type="PIRSR" id="PIRSR600823-2"/>
    </source>
</evidence>
<feature type="binding site" evidence="12">
    <location>
        <position position="198"/>
    </location>
    <ligand>
        <name>Ca(2+)</name>
        <dbReference type="ChEBI" id="CHEBI:29108"/>
        <label>2</label>
    </ligand>
</feature>
<dbReference type="PRINTS" id="PR00458">
    <property type="entry name" value="PEROXIDASE"/>
</dbReference>
<evidence type="ECO:0000256" key="12">
    <source>
        <dbReference type="PIRSR" id="PIRSR600823-3"/>
    </source>
</evidence>
<feature type="binding site" evidence="12">
    <location>
        <position position="92"/>
    </location>
    <ligand>
        <name>Ca(2+)</name>
        <dbReference type="ChEBI" id="CHEBI:29108"/>
        <label>1</label>
    </ligand>
</feature>
<dbReference type="GO" id="GO:0020037">
    <property type="term" value="F:heme binding"/>
    <property type="evidence" value="ECO:0007669"/>
    <property type="project" value="UniProtKB-UniRule"/>
</dbReference>
<feature type="binding site" description="axial binding residue" evidence="12">
    <location>
        <position position="197"/>
    </location>
    <ligand>
        <name>heme b</name>
        <dbReference type="ChEBI" id="CHEBI:60344"/>
    </ligand>
    <ligandPart>
        <name>Fe</name>
        <dbReference type="ChEBI" id="CHEBI:18248"/>
    </ligandPart>
</feature>
<comment type="cofactor">
    <cofactor evidence="12 15">
        <name>heme b</name>
        <dbReference type="ChEBI" id="CHEBI:60344"/>
    </cofactor>
    <text evidence="12 15">Binds 1 heme b (iron(II)-protoporphyrin IX) group per subunit.</text>
</comment>
<feature type="binding site" evidence="12">
    <location>
        <position position="74"/>
    </location>
    <ligand>
        <name>Ca(2+)</name>
        <dbReference type="ChEBI" id="CHEBI:29108"/>
        <label>1</label>
    </ligand>
</feature>
<dbReference type="InterPro" id="IPR010255">
    <property type="entry name" value="Haem_peroxidase_sf"/>
</dbReference>
<dbReference type="PROSITE" id="PS00436">
    <property type="entry name" value="PEROXIDASE_2"/>
    <property type="match status" value="1"/>
</dbReference>
<comment type="subcellular location">
    <subcellularLocation>
        <location evidence="15">Secreted</location>
    </subcellularLocation>
</comment>
<dbReference type="SUPFAM" id="SSF48113">
    <property type="entry name" value="Heme-dependent peroxidases"/>
    <property type="match status" value="1"/>
</dbReference>
<feature type="binding site" evidence="12">
    <location>
        <position position="78"/>
    </location>
    <ligand>
        <name>Ca(2+)</name>
        <dbReference type="ChEBI" id="CHEBI:29108"/>
        <label>1</label>
    </ligand>
</feature>
<dbReference type="PROSITE" id="PS00435">
    <property type="entry name" value="PEROXIDASE_1"/>
    <property type="match status" value="1"/>
</dbReference>
<gene>
    <name evidence="17" type="ORF">KP509_02G027900</name>
</gene>
<keyword evidence="15" id="KW-0376">Hydrogen peroxide</keyword>
<dbReference type="Proteomes" id="UP000825935">
    <property type="component" value="Chromosome 2"/>
</dbReference>
<organism evidence="17 18">
    <name type="scientific">Ceratopteris richardii</name>
    <name type="common">Triangle waterfern</name>
    <dbReference type="NCBI Taxonomy" id="49495"/>
    <lineage>
        <taxon>Eukaryota</taxon>
        <taxon>Viridiplantae</taxon>
        <taxon>Streptophyta</taxon>
        <taxon>Embryophyta</taxon>
        <taxon>Tracheophyta</taxon>
        <taxon>Polypodiopsida</taxon>
        <taxon>Polypodiidae</taxon>
        <taxon>Polypodiales</taxon>
        <taxon>Pteridineae</taxon>
        <taxon>Pteridaceae</taxon>
        <taxon>Parkerioideae</taxon>
        <taxon>Ceratopteris</taxon>
    </lineage>
</organism>
<evidence type="ECO:0000256" key="8">
    <source>
        <dbReference type="ARBA" id="ARBA00023004"/>
    </source>
</evidence>
<feature type="domain" description="Plant heme peroxidase family profile" evidence="16">
    <location>
        <begin position="29"/>
        <end position="338"/>
    </location>
</feature>
<evidence type="ECO:0000256" key="3">
    <source>
        <dbReference type="ARBA" id="ARBA00022559"/>
    </source>
</evidence>
<reference evidence="17" key="1">
    <citation type="submission" date="2021-08" db="EMBL/GenBank/DDBJ databases">
        <title>WGS assembly of Ceratopteris richardii.</title>
        <authorList>
            <person name="Marchant D.B."/>
            <person name="Chen G."/>
            <person name="Jenkins J."/>
            <person name="Shu S."/>
            <person name="Leebens-Mack J."/>
            <person name="Grimwood J."/>
            <person name="Schmutz J."/>
            <person name="Soltis P."/>
            <person name="Soltis D."/>
            <person name="Chen Z.-H."/>
        </authorList>
    </citation>
    <scope>NUCLEOTIDE SEQUENCE</scope>
    <source>
        <strain evidence="17">Whitten #5841</strain>
        <tissue evidence="17">Leaf</tissue>
    </source>
</reference>
<dbReference type="PROSITE" id="PS50873">
    <property type="entry name" value="PEROXIDASE_4"/>
    <property type="match status" value="1"/>
</dbReference>
<feature type="binding site" evidence="12">
    <location>
        <position position="257"/>
    </location>
    <ligand>
        <name>Ca(2+)</name>
        <dbReference type="ChEBI" id="CHEBI:29108"/>
        <label>2</label>
    </ligand>
</feature>
<keyword evidence="15" id="KW-0732">Signal</keyword>
<feature type="binding site" evidence="12">
    <location>
        <position position="76"/>
    </location>
    <ligand>
        <name>Ca(2+)</name>
        <dbReference type="ChEBI" id="CHEBI:29108"/>
        <label>1</label>
    </ligand>
</feature>
<evidence type="ECO:0000313" key="18">
    <source>
        <dbReference type="Proteomes" id="UP000825935"/>
    </source>
</evidence>
<dbReference type="Gene3D" id="1.10.420.10">
    <property type="entry name" value="Peroxidase, domain 2"/>
    <property type="match status" value="1"/>
</dbReference>
<feature type="signal peptide" evidence="15">
    <location>
        <begin position="1"/>
        <end position="22"/>
    </location>
</feature>
<dbReference type="InterPro" id="IPR019793">
    <property type="entry name" value="Peroxidases_heam-ligand_BS"/>
</dbReference>
<dbReference type="GO" id="GO:0006979">
    <property type="term" value="P:response to oxidative stress"/>
    <property type="evidence" value="ECO:0007669"/>
    <property type="project" value="UniProtKB-UniRule"/>
</dbReference>
<keyword evidence="9 14" id="KW-1015">Disulfide bond</keyword>
<dbReference type="FunFam" id="1.10.520.10:FF:000009">
    <property type="entry name" value="Peroxidase"/>
    <property type="match status" value="1"/>
</dbReference>
<feature type="binding site" evidence="12">
    <location>
        <position position="71"/>
    </location>
    <ligand>
        <name>Ca(2+)</name>
        <dbReference type="ChEBI" id="CHEBI:29108"/>
        <label>1</label>
    </ligand>
</feature>